<comment type="caution">
    <text evidence="1">The sequence shown here is derived from an EMBL/GenBank/DDBJ whole genome shotgun (WGS) entry which is preliminary data.</text>
</comment>
<evidence type="ECO:0000313" key="1">
    <source>
        <dbReference type="EMBL" id="MBE9023955.1"/>
    </source>
</evidence>
<protein>
    <submittedName>
        <fullName evidence="1">Nicotinate phosphoribosyltransferase</fullName>
    </submittedName>
</protein>
<keyword evidence="1" id="KW-0808">Transferase</keyword>
<proteinExistence type="predicted"/>
<sequence length="53" mass="5856">MTISNISQMIANVTQYISEAAMRIFGPNDDAYPTIGVQPFTGEPYKKGTAETW</sequence>
<dbReference type="RefSeq" id="WP_190878275.1">
    <property type="nucleotide sequence ID" value="NZ_JADEXS020000001.1"/>
</dbReference>
<dbReference type="Proteomes" id="UP000622533">
    <property type="component" value="Unassembled WGS sequence"/>
</dbReference>
<dbReference type="AlphaFoldDB" id="A0A8J7DE04"/>
<reference evidence="1" key="1">
    <citation type="submission" date="2020-10" db="EMBL/GenBank/DDBJ databases">
        <authorList>
            <person name="Castelo-Branco R."/>
            <person name="Eusebio N."/>
            <person name="Adriana R."/>
            <person name="Vieira A."/>
            <person name="Brugerolle De Fraissinette N."/>
            <person name="Rezende De Castro R."/>
            <person name="Schneider M.P."/>
            <person name="Vasconcelos V."/>
            <person name="Leao P.N."/>
        </authorList>
    </citation>
    <scope>NUCLEOTIDE SEQUENCE</scope>
    <source>
        <strain evidence="1">LEGE 12446</strain>
    </source>
</reference>
<organism evidence="1 2">
    <name type="scientific">Desmonostoc muscorum LEGE 12446</name>
    <dbReference type="NCBI Taxonomy" id="1828758"/>
    <lineage>
        <taxon>Bacteria</taxon>
        <taxon>Bacillati</taxon>
        <taxon>Cyanobacteriota</taxon>
        <taxon>Cyanophyceae</taxon>
        <taxon>Nostocales</taxon>
        <taxon>Nostocaceae</taxon>
        <taxon>Desmonostoc</taxon>
    </lineage>
</organism>
<dbReference type="GO" id="GO:0016757">
    <property type="term" value="F:glycosyltransferase activity"/>
    <property type="evidence" value="ECO:0007669"/>
    <property type="project" value="UniProtKB-KW"/>
</dbReference>
<accession>A0A8J7DE04</accession>
<keyword evidence="1" id="KW-0328">Glycosyltransferase</keyword>
<gene>
    <name evidence="1" type="ORF">IQ276_16430</name>
</gene>
<dbReference type="EMBL" id="JADEXS010000213">
    <property type="protein sequence ID" value="MBE9023955.1"/>
    <property type="molecule type" value="Genomic_DNA"/>
</dbReference>
<name>A0A8J7DE04_DESMC</name>
<evidence type="ECO:0000313" key="2">
    <source>
        <dbReference type="Proteomes" id="UP000622533"/>
    </source>
</evidence>
<keyword evidence="2" id="KW-1185">Reference proteome</keyword>